<accession>A0ABQ0KZD8</accession>
<dbReference type="PANTHER" id="PTHR24320">
    <property type="entry name" value="RETINOL DEHYDROGENASE"/>
    <property type="match status" value="1"/>
</dbReference>
<evidence type="ECO:0000313" key="6">
    <source>
        <dbReference type="Proteomes" id="UP000815677"/>
    </source>
</evidence>
<protein>
    <submittedName>
        <fullName evidence="5">Short-chain dehydrogenase/reductase family protein</fullName>
    </submittedName>
</protein>
<feature type="transmembrane region" description="Helical" evidence="4">
    <location>
        <begin position="224"/>
        <end position="248"/>
    </location>
</feature>
<dbReference type="InterPro" id="IPR036291">
    <property type="entry name" value="NAD(P)-bd_dom_sf"/>
</dbReference>
<feature type="region of interest" description="Disordered" evidence="3">
    <location>
        <begin position="15"/>
        <end position="34"/>
    </location>
</feature>
<dbReference type="CDD" id="cd14966">
    <property type="entry name" value="7tmD_STE3"/>
    <property type="match status" value="1"/>
</dbReference>
<organism evidence="5 6">
    <name type="scientific">Mycena chlorophos</name>
    <name type="common">Agaric fungus</name>
    <name type="synonym">Agaricus chlorophos</name>
    <dbReference type="NCBI Taxonomy" id="658473"/>
    <lineage>
        <taxon>Eukaryota</taxon>
        <taxon>Fungi</taxon>
        <taxon>Dikarya</taxon>
        <taxon>Basidiomycota</taxon>
        <taxon>Agaricomycotina</taxon>
        <taxon>Agaricomycetes</taxon>
        <taxon>Agaricomycetidae</taxon>
        <taxon>Agaricales</taxon>
        <taxon>Marasmiineae</taxon>
        <taxon>Mycenaceae</taxon>
        <taxon>Mycena</taxon>
    </lineage>
</organism>
<dbReference type="InterPro" id="IPR002347">
    <property type="entry name" value="SDR_fam"/>
</dbReference>
<name>A0ABQ0KZD8_MYCCL</name>
<gene>
    <name evidence="5" type="ORF">MCHLO_01902</name>
</gene>
<dbReference type="InterPro" id="IPR001499">
    <property type="entry name" value="GPCR_STE3"/>
</dbReference>
<feature type="transmembrane region" description="Helical" evidence="4">
    <location>
        <begin position="101"/>
        <end position="123"/>
    </location>
</feature>
<dbReference type="Gene3D" id="3.40.50.720">
    <property type="entry name" value="NAD(P)-binding Rossmann-like Domain"/>
    <property type="match status" value="1"/>
</dbReference>
<keyword evidence="4" id="KW-1133">Transmembrane helix</keyword>
<feature type="transmembrane region" description="Helical" evidence="4">
    <location>
        <begin position="183"/>
        <end position="204"/>
    </location>
</feature>
<sequence length="854" mass="94349">MAPLGSRIHRPLAAEYSAQEQDRQPRTGTGFAGEPAIPYQRLALEYSQRLRSKREDNNITMADIWFICHPDVIKRALLPFSTMALLLHTIPHHWQMRPDSFATLSMVAWLMLTNLIEGLNAAIWENEEDPAPKGLASKVWCDIGTKLIIGAGAGMPGCCFCLARRLYRVISGDYLGQRKRKDWIFDITLCWMMPFLVMGLHIIVQGHRFDLDLHFGCTPTIYFSWPSLIIITLPVTLCGVLSTIYSAFTLRTLYARHRLARMHIHSHSAITATTIVNKQPPQPTTSFMTFLRLLALTFLLGTVTRASIIFQLYSEFHGMGATALQPWTSWADVHWGFGAIYTFESAEFTGIEVVNAWLIWIAWPVGGIVFFLLFGLGKDVRREWMERWIAIKAWFKGVNLPRTPLPVKDVQQDDSSHIISPGPDCYETPRPESSGRQTVYRTIVYTQFCPSNRSRRSLRLLSTRRKWHGTRESVSPFELVMRASVSSGRKLAGPTANVFLAEFEPVSQLPSQTASTCLQRTPPRRAQTTAMAYPEFGFETTAEEAGAAFAEEIKGKNVLITGTSQNGIGFEVARVLAKYAGLLIITGYSQERLKLSESAIKAETPSANIRILTLDLNSLAATRSAAAEVLAYPEPLHVLINNASAPLGPFATTADGFEAQIGVGHVGAFLFTKLITPKLLASATSTYTPRVIFTASQAHAFGPGVNLHTALKRPATGEGFIAPYAYFAIKSANVLFASELARRAKGKLLAFSYHPGLIVTNLGTKEPAVPVFKAMGLIEEDGSPTTKYPWKSIPQGAATTIVTAFDPCLVGESGAYLNDSKIQNELLAPHTSDPATAAKLWDLTEEALGEKYEF</sequence>
<dbReference type="Proteomes" id="UP000815677">
    <property type="component" value="Unassembled WGS sequence"/>
</dbReference>
<keyword evidence="4" id="KW-0812">Transmembrane</keyword>
<feature type="transmembrane region" description="Helical" evidence="4">
    <location>
        <begin position="143"/>
        <end position="163"/>
    </location>
</feature>
<evidence type="ECO:0000256" key="4">
    <source>
        <dbReference type="SAM" id="Phobius"/>
    </source>
</evidence>
<keyword evidence="2" id="KW-0560">Oxidoreductase</keyword>
<keyword evidence="6" id="KW-1185">Reference proteome</keyword>
<evidence type="ECO:0000313" key="5">
    <source>
        <dbReference type="EMBL" id="GAT44264.1"/>
    </source>
</evidence>
<reference evidence="5" key="1">
    <citation type="submission" date="2014-09" db="EMBL/GenBank/DDBJ databases">
        <title>Genome sequence of the luminous mushroom Mycena chlorophos for searching fungal bioluminescence genes.</title>
        <authorList>
            <person name="Tanaka Y."/>
            <person name="Kasuga D."/>
            <person name="Oba Y."/>
            <person name="Hase S."/>
            <person name="Sato K."/>
            <person name="Oba Y."/>
            <person name="Sakakibara Y."/>
        </authorList>
    </citation>
    <scope>NUCLEOTIDE SEQUENCE</scope>
</reference>
<dbReference type="Pfam" id="PF02076">
    <property type="entry name" value="STE3"/>
    <property type="match status" value="1"/>
</dbReference>
<dbReference type="Pfam" id="PF00106">
    <property type="entry name" value="adh_short"/>
    <property type="match status" value="1"/>
</dbReference>
<evidence type="ECO:0000256" key="1">
    <source>
        <dbReference type="ARBA" id="ARBA00006484"/>
    </source>
</evidence>
<dbReference type="SUPFAM" id="SSF51735">
    <property type="entry name" value="NAD(P)-binding Rossmann-fold domains"/>
    <property type="match status" value="1"/>
</dbReference>
<keyword evidence="4" id="KW-0472">Membrane</keyword>
<evidence type="ECO:0000256" key="3">
    <source>
        <dbReference type="SAM" id="MobiDB-lite"/>
    </source>
</evidence>
<dbReference type="EMBL" id="DF839635">
    <property type="protein sequence ID" value="GAT44264.1"/>
    <property type="molecule type" value="Genomic_DNA"/>
</dbReference>
<dbReference type="PRINTS" id="PR00899">
    <property type="entry name" value="GPCRSTE3"/>
</dbReference>
<proteinExistence type="inferred from homology"/>
<dbReference type="PANTHER" id="PTHR24320:SF283">
    <property type="entry name" value="RETINOL DEHYDROGENASE 11"/>
    <property type="match status" value="1"/>
</dbReference>
<evidence type="ECO:0000256" key="2">
    <source>
        <dbReference type="ARBA" id="ARBA00023002"/>
    </source>
</evidence>
<comment type="similarity">
    <text evidence="1">Belongs to the short-chain dehydrogenases/reductases (SDR) family.</text>
</comment>
<feature type="transmembrane region" description="Helical" evidence="4">
    <location>
        <begin position="357"/>
        <end position="377"/>
    </location>
</feature>